<protein>
    <recommendedName>
        <fullName evidence="3">Phage tail tube protein</fullName>
    </recommendedName>
</protein>
<evidence type="ECO:0000313" key="1">
    <source>
        <dbReference type="EMBL" id="OXZ29152.1"/>
    </source>
</evidence>
<accession>A0A233V9U6</accession>
<sequence length="143" mass="15771">MIRGYQVVAGAWGTLHWNGRAVLEVAEVNAEIEMQRADIQINIAVDSKMTGLKGSGTLKCKHVYTSAYNDMLEAYKKGLDVRHTLSIAISDPDATGGQRERLNIGNVWFNKAGLAGFNVSEVVERELEFGFTVTDAMYQEMIG</sequence>
<dbReference type="Gene3D" id="2.30.110.40">
    <property type="entry name" value="Phage tail tube protein"/>
    <property type="match status" value="1"/>
</dbReference>
<dbReference type="InterPro" id="IPR038628">
    <property type="entry name" value="XkdM-like_sf"/>
</dbReference>
<dbReference type="Pfam" id="PF09393">
    <property type="entry name" value="DUF2001"/>
    <property type="match status" value="1"/>
</dbReference>
<evidence type="ECO:0000313" key="2">
    <source>
        <dbReference type="Proteomes" id="UP000215413"/>
    </source>
</evidence>
<dbReference type="InterPro" id="IPR018989">
    <property type="entry name" value="DUF2001"/>
</dbReference>
<reference evidence="2" key="1">
    <citation type="submission" date="2017-04" db="EMBL/GenBank/DDBJ databases">
        <title>Finegoldia magna isolated from orthopedic joint implant-associated infections.</title>
        <authorList>
            <person name="Bjorklund S."/>
            <person name="Bruggemann H."/>
            <person name="Jensen A."/>
            <person name="Hellmark B."/>
            <person name="Soderquist B."/>
        </authorList>
    </citation>
    <scope>NUCLEOTIDE SEQUENCE [LARGE SCALE GENOMIC DNA]</scope>
    <source>
        <strain evidence="2">CCUG 54800</strain>
    </source>
</reference>
<gene>
    <name evidence="1" type="ORF">B9N49_00590</name>
</gene>
<dbReference type="EMBL" id="NDYC01000004">
    <property type="protein sequence ID" value="OXZ29152.1"/>
    <property type="molecule type" value="Genomic_DNA"/>
</dbReference>
<dbReference type="AlphaFoldDB" id="A0A233V9U6"/>
<dbReference type="Proteomes" id="UP000215413">
    <property type="component" value="Unassembled WGS sequence"/>
</dbReference>
<dbReference type="SUPFAM" id="SSF69279">
    <property type="entry name" value="Phage tail proteins"/>
    <property type="match status" value="1"/>
</dbReference>
<proteinExistence type="predicted"/>
<comment type="caution">
    <text evidence="1">The sequence shown here is derived from an EMBL/GenBank/DDBJ whole genome shotgun (WGS) entry which is preliminary data.</text>
</comment>
<name>A0A233V9U6_FINMA</name>
<organism evidence="1 2">
    <name type="scientific">Finegoldia magna</name>
    <name type="common">Peptostreptococcus magnus</name>
    <dbReference type="NCBI Taxonomy" id="1260"/>
    <lineage>
        <taxon>Bacteria</taxon>
        <taxon>Bacillati</taxon>
        <taxon>Bacillota</taxon>
        <taxon>Tissierellia</taxon>
        <taxon>Tissierellales</taxon>
        <taxon>Peptoniphilaceae</taxon>
        <taxon>Finegoldia</taxon>
    </lineage>
</organism>
<evidence type="ECO:0008006" key="3">
    <source>
        <dbReference type="Google" id="ProtNLM"/>
    </source>
</evidence>
<dbReference type="RefSeq" id="WP_094205095.1">
    <property type="nucleotide sequence ID" value="NZ_NDYC01000004.1"/>
</dbReference>